<dbReference type="InterPro" id="IPR009056">
    <property type="entry name" value="Cyt_c-like_dom"/>
</dbReference>
<dbReference type="AlphaFoldDB" id="A0A1Y5HUB6"/>
<dbReference type="PANTHER" id="PTHR33751">
    <property type="entry name" value="CBB3-TYPE CYTOCHROME C OXIDASE SUBUNIT FIXP"/>
    <property type="match status" value="1"/>
</dbReference>
<evidence type="ECO:0000256" key="9">
    <source>
        <dbReference type="PIRSR" id="PIRSR000005-2"/>
    </source>
</evidence>
<evidence type="ECO:0000259" key="11">
    <source>
        <dbReference type="PROSITE" id="PS51007"/>
    </source>
</evidence>
<dbReference type="GO" id="GO:0009055">
    <property type="term" value="F:electron transfer activity"/>
    <property type="evidence" value="ECO:0007669"/>
    <property type="project" value="InterPro"/>
</dbReference>
<accession>A0A1Y5HUB6</accession>
<gene>
    <name evidence="12" type="ORF">A9R00_10525</name>
</gene>
<dbReference type="GO" id="GO:0042597">
    <property type="term" value="C:periplasmic space"/>
    <property type="evidence" value="ECO:0007669"/>
    <property type="project" value="UniProtKB-SubCell"/>
</dbReference>
<reference evidence="13" key="1">
    <citation type="journal article" date="2017" name="Proc. Natl. Acad. Sci. U.S.A.">
        <title>Simulation of Deepwater Horizon oil plume reveals substrate specialization within a complex community of hydrocarbon degraders.</title>
        <authorList>
            <person name="Hu P."/>
            <person name="Dubinsky E.A."/>
            <person name="Probst A.J."/>
            <person name="Wang J."/>
            <person name="Sieber C.M.K."/>
            <person name="Tom L.M."/>
            <person name="Gardinali P."/>
            <person name="Banfield J.F."/>
            <person name="Atlas R.M."/>
            <person name="Andersen G.L."/>
        </authorList>
    </citation>
    <scope>NUCLEOTIDE SEQUENCE [LARGE SCALE GENOMIC DNA]</scope>
</reference>
<dbReference type="GO" id="GO:0020037">
    <property type="term" value="F:heme binding"/>
    <property type="evidence" value="ECO:0007669"/>
    <property type="project" value="InterPro"/>
</dbReference>
<comment type="caution">
    <text evidence="12">The sequence shown here is derived from an EMBL/GenBank/DDBJ whole genome shotgun (WGS) entry which is preliminary data.</text>
</comment>
<sequence>MKKVLISIILSVGLMSTAQAGDAVAGKAKAATCGACHGADGNSLAPNFPKIAGQGERYLVKQITEIKNGDRQVPEMLGFVMGLSETDIADIAAFYASQTAGGGAADPALVAAGKRIFLGGNEATGVPACIACHGADGKGMAAAGFPSVAGQHAAYTEKQLKDFYNAKRTNDASKVMRDIASRMHMNEIKAVSSYIQGLK</sequence>
<dbReference type="InterPro" id="IPR036909">
    <property type="entry name" value="Cyt_c-like_dom_sf"/>
</dbReference>
<dbReference type="Pfam" id="PF00034">
    <property type="entry name" value="Cytochrom_C"/>
    <property type="match status" value="2"/>
</dbReference>
<protein>
    <submittedName>
        <fullName evidence="12">Cytochrome c4</fullName>
    </submittedName>
</protein>
<keyword evidence="7 9" id="KW-0408">Iron</keyword>
<evidence type="ECO:0000313" key="13">
    <source>
        <dbReference type="Proteomes" id="UP000227088"/>
    </source>
</evidence>
<feature type="signal peptide" evidence="10">
    <location>
        <begin position="1"/>
        <end position="20"/>
    </location>
</feature>
<name>A0A1Y5HUB6_OLEAN</name>
<feature type="binding site" description="axial binding residue" evidence="9">
    <location>
        <position position="76"/>
    </location>
    <ligand>
        <name>heme c</name>
        <dbReference type="ChEBI" id="CHEBI:61717"/>
        <label>1</label>
    </ligand>
    <ligandPart>
        <name>Fe</name>
        <dbReference type="ChEBI" id="CHEBI:18248"/>
    </ligandPart>
</feature>
<keyword evidence="5" id="KW-0574">Periplasm</keyword>
<proteinExistence type="predicted"/>
<evidence type="ECO:0000256" key="6">
    <source>
        <dbReference type="ARBA" id="ARBA00022982"/>
    </source>
</evidence>
<keyword evidence="3 8" id="KW-0349">Heme</keyword>
<keyword evidence="10" id="KW-0732">Signal</keyword>
<dbReference type="Proteomes" id="UP000227088">
    <property type="component" value="Unassembled WGS sequence"/>
</dbReference>
<dbReference type="PROSITE" id="PS51007">
    <property type="entry name" value="CYTC"/>
    <property type="match status" value="2"/>
</dbReference>
<dbReference type="InterPro" id="IPR050597">
    <property type="entry name" value="Cytochrome_c_Oxidase_Subunit"/>
</dbReference>
<feature type="binding site" description="covalent" evidence="8">
    <location>
        <position position="132"/>
    </location>
    <ligand>
        <name>heme c</name>
        <dbReference type="ChEBI" id="CHEBI:61717"/>
        <label>2</label>
    </ligand>
</feature>
<feature type="binding site" description="covalent" evidence="8">
    <location>
        <position position="129"/>
    </location>
    <ligand>
        <name>heme c</name>
        <dbReference type="ChEBI" id="CHEBI:61717"/>
        <label>2</label>
    </ligand>
</feature>
<feature type="binding site" description="covalent" evidence="8">
    <location>
        <position position="36"/>
    </location>
    <ligand>
        <name>heme c</name>
        <dbReference type="ChEBI" id="CHEBI:61717"/>
        <label>1</label>
    </ligand>
</feature>
<evidence type="ECO:0000256" key="7">
    <source>
        <dbReference type="ARBA" id="ARBA00023004"/>
    </source>
</evidence>
<dbReference type="GO" id="GO:0005506">
    <property type="term" value="F:iron ion binding"/>
    <property type="evidence" value="ECO:0007669"/>
    <property type="project" value="InterPro"/>
</dbReference>
<evidence type="ECO:0000256" key="4">
    <source>
        <dbReference type="ARBA" id="ARBA00022723"/>
    </source>
</evidence>
<dbReference type="SUPFAM" id="SSF46626">
    <property type="entry name" value="Cytochrome c"/>
    <property type="match status" value="2"/>
</dbReference>
<evidence type="ECO:0000256" key="3">
    <source>
        <dbReference type="ARBA" id="ARBA00022617"/>
    </source>
</evidence>
<feature type="binding site" description="axial binding residue" evidence="9">
    <location>
        <position position="133"/>
    </location>
    <ligand>
        <name>heme c</name>
        <dbReference type="ChEBI" id="CHEBI:61717"/>
        <label>2</label>
    </ligand>
    <ligandPart>
        <name>Fe</name>
        <dbReference type="ChEBI" id="CHEBI:18248"/>
    </ligandPart>
</feature>
<dbReference type="PANTHER" id="PTHR33751:SF9">
    <property type="entry name" value="CYTOCHROME C4"/>
    <property type="match status" value="1"/>
</dbReference>
<feature type="chain" id="PRO_5012170045" evidence="10">
    <location>
        <begin position="21"/>
        <end position="199"/>
    </location>
</feature>
<keyword evidence="4 9" id="KW-0479">Metal-binding</keyword>
<evidence type="ECO:0000256" key="8">
    <source>
        <dbReference type="PIRSR" id="PIRSR000005-1"/>
    </source>
</evidence>
<evidence type="ECO:0000256" key="1">
    <source>
        <dbReference type="ARBA" id="ARBA00004418"/>
    </source>
</evidence>
<evidence type="ECO:0000256" key="10">
    <source>
        <dbReference type="SAM" id="SignalP"/>
    </source>
</evidence>
<dbReference type="EMBL" id="MABE01000608">
    <property type="protein sequence ID" value="OUS38385.1"/>
    <property type="molecule type" value="Genomic_DNA"/>
</dbReference>
<keyword evidence="6" id="KW-0249">Electron transport</keyword>
<evidence type="ECO:0000256" key="5">
    <source>
        <dbReference type="ARBA" id="ARBA00022764"/>
    </source>
</evidence>
<dbReference type="Gene3D" id="1.10.760.10">
    <property type="entry name" value="Cytochrome c-like domain"/>
    <property type="match status" value="2"/>
</dbReference>
<feature type="binding site" description="axial binding residue" evidence="9">
    <location>
        <position position="176"/>
    </location>
    <ligand>
        <name>heme c</name>
        <dbReference type="ChEBI" id="CHEBI:61717"/>
        <label>2</label>
    </ligand>
    <ligandPart>
        <name>Fe</name>
        <dbReference type="ChEBI" id="CHEBI:18248"/>
    </ligandPart>
</feature>
<dbReference type="InterPro" id="IPR024167">
    <property type="entry name" value="Cytochrome_c4-like"/>
</dbReference>
<organism evidence="12 13">
    <name type="scientific">Oleispira antarctica</name>
    <dbReference type="NCBI Taxonomy" id="188908"/>
    <lineage>
        <taxon>Bacteria</taxon>
        <taxon>Pseudomonadati</taxon>
        <taxon>Pseudomonadota</taxon>
        <taxon>Gammaproteobacteria</taxon>
        <taxon>Oceanospirillales</taxon>
        <taxon>Oceanospirillaceae</taxon>
        <taxon>Oleispira</taxon>
    </lineage>
</organism>
<feature type="domain" description="Cytochrome c" evidence="11">
    <location>
        <begin position="108"/>
        <end position="199"/>
    </location>
</feature>
<keyword evidence="2" id="KW-0813">Transport</keyword>
<dbReference type="PIRSF" id="PIRSF000005">
    <property type="entry name" value="Cytochrome_c4"/>
    <property type="match status" value="1"/>
</dbReference>
<comment type="subcellular location">
    <subcellularLocation>
        <location evidence="1">Periplasm</location>
    </subcellularLocation>
</comment>
<feature type="binding site" description="covalent" evidence="8">
    <location>
        <position position="33"/>
    </location>
    <ligand>
        <name>heme c</name>
        <dbReference type="ChEBI" id="CHEBI:61717"/>
        <label>1</label>
    </ligand>
</feature>
<comment type="PTM">
    <text evidence="8">Binds 2 heme c groups covalently per subunit.</text>
</comment>
<evidence type="ECO:0000313" key="12">
    <source>
        <dbReference type="EMBL" id="OUS38385.1"/>
    </source>
</evidence>
<feature type="binding site" description="axial binding residue" evidence="9">
    <location>
        <position position="37"/>
    </location>
    <ligand>
        <name>heme c</name>
        <dbReference type="ChEBI" id="CHEBI:61717"/>
        <label>1</label>
    </ligand>
    <ligandPart>
        <name>Fe</name>
        <dbReference type="ChEBI" id="CHEBI:18248"/>
    </ligandPart>
</feature>
<feature type="domain" description="Cytochrome c" evidence="11">
    <location>
        <begin position="21"/>
        <end position="99"/>
    </location>
</feature>
<evidence type="ECO:0000256" key="2">
    <source>
        <dbReference type="ARBA" id="ARBA00022448"/>
    </source>
</evidence>